<dbReference type="AlphaFoldDB" id="A0AAQ2ZF06"/>
<dbReference type="RefSeq" id="WP_002818584.1">
    <property type="nucleotide sequence ID" value="NZ_MLKZ01000131.1"/>
</dbReference>
<name>A0AAQ2ZF06_OENOE</name>
<proteinExistence type="predicted"/>
<dbReference type="Proteomes" id="UP000294726">
    <property type="component" value="Chromosome"/>
</dbReference>
<evidence type="ECO:0000256" key="1">
    <source>
        <dbReference type="SAM" id="Phobius"/>
    </source>
</evidence>
<accession>A0AAQ2ZF06</accession>
<reference evidence="2 3" key="1">
    <citation type="submission" date="2018-08" db="EMBL/GenBank/DDBJ databases">
        <authorList>
            <person name="Lorentzen P. G. S. M."/>
        </authorList>
    </citation>
    <scope>NUCLEOTIDE SEQUENCE [LARGE SCALE GENOMIC DNA]</scope>
    <source>
        <strain evidence="2 3">CRBO_1381</strain>
    </source>
</reference>
<keyword evidence="1" id="KW-1133">Transmembrane helix</keyword>
<feature type="transmembrane region" description="Helical" evidence="1">
    <location>
        <begin position="16"/>
        <end position="39"/>
    </location>
</feature>
<sequence>MGLNWLLVRATGNTKLLGLIEGSGGLAFLLGDFLVGLLVDQYNRKKS</sequence>
<keyword evidence="1" id="KW-0812">Transmembrane</keyword>
<dbReference type="EMBL" id="LR031358">
    <property type="protein sequence ID" value="VDB97765.1"/>
    <property type="molecule type" value="Genomic_DNA"/>
</dbReference>
<gene>
    <name evidence="2" type="ORF">OENI_0697</name>
</gene>
<keyword evidence="1" id="KW-0472">Membrane</keyword>
<organism evidence="2 3">
    <name type="scientific">Oenococcus oeni</name>
    <name type="common">Leuconostoc oenos</name>
    <dbReference type="NCBI Taxonomy" id="1247"/>
    <lineage>
        <taxon>Bacteria</taxon>
        <taxon>Bacillati</taxon>
        <taxon>Bacillota</taxon>
        <taxon>Bacilli</taxon>
        <taxon>Lactobacillales</taxon>
        <taxon>Lactobacillaceae</taxon>
        <taxon>Oenococcus</taxon>
    </lineage>
</organism>
<evidence type="ECO:0000313" key="3">
    <source>
        <dbReference type="Proteomes" id="UP000294726"/>
    </source>
</evidence>
<protein>
    <submittedName>
        <fullName evidence="2">Permease</fullName>
    </submittedName>
</protein>
<evidence type="ECO:0000313" key="2">
    <source>
        <dbReference type="EMBL" id="VDB97765.1"/>
    </source>
</evidence>